<dbReference type="InterPro" id="IPR029460">
    <property type="entry name" value="DNAPol_HHH"/>
</dbReference>
<dbReference type="Gene3D" id="1.10.10.1600">
    <property type="entry name" value="Bacterial DNA polymerase III alpha subunit, thumb domain"/>
    <property type="match status" value="1"/>
</dbReference>
<dbReference type="InterPro" id="IPR041931">
    <property type="entry name" value="DNA_pol3_alpha_thumb_dom"/>
</dbReference>
<dbReference type="Gene3D" id="3.20.20.140">
    <property type="entry name" value="Metal-dependent hydrolases"/>
    <property type="match status" value="1"/>
</dbReference>
<dbReference type="InterPro" id="IPR040982">
    <property type="entry name" value="DNA_pol3_finger"/>
</dbReference>
<dbReference type="GO" id="GO:0005737">
    <property type="term" value="C:cytoplasm"/>
    <property type="evidence" value="ECO:0007669"/>
    <property type="project" value="UniProtKB-SubCell"/>
</dbReference>
<dbReference type="SUPFAM" id="SSF53098">
    <property type="entry name" value="Ribonuclease H-like"/>
    <property type="match status" value="1"/>
</dbReference>
<protein>
    <recommendedName>
        <fullName evidence="2">DNA polymerase III subunit alpha</fullName>
        <ecNumber evidence="1">2.7.7.7</ecNumber>
    </recommendedName>
</protein>
<keyword evidence="4" id="KW-0548">Nucleotidyltransferase</keyword>
<dbReference type="PANTHER" id="PTHR32294:SF0">
    <property type="entry name" value="DNA POLYMERASE III SUBUNIT ALPHA"/>
    <property type="match status" value="1"/>
</dbReference>
<evidence type="ECO:0000256" key="4">
    <source>
        <dbReference type="ARBA" id="ARBA00022695"/>
    </source>
</evidence>
<dbReference type="OrthoDB" id="9803237at2"/>
<evidence type="ECO:0000256" key="3">
    <source>
        <dbReference type="ARBA" id="ARBA00022679"/>
    </source>
</evidence>
<keyword evidence="11" id="KW-1185">Reference proteome</keyword>
<dbReference type="GO" id="GO:0003887">
    <property type="term" value="F:DNA-directed DNA polymerase activity"/>
    <property type="evidence" value="ECO:0007669"/>
    <property type="project" value="UniProtKB-KW"/>
</dbReference>
<evidence type="ECO:0000256" key="6">
    <source>
        <dbReference type="ARBA" id="ARBA00022932"/>
    </source>
</evidence>
<dbReference type="Pfam" id="PF00929">
    <property type="entry name" value="RNase_T"/>
    <property type="match status" value="1"/>
</dbReference>
<accession>A0A521D7S8</accession>
<name>A0A521D7S8_9SPHI</name>
<proteinExistence type="predicted"/>
<dbReference type="PANTHER" id="PTHR32294">
    <property type="entry name" value="DNA POLYMERASE III SUBUNIT ALPHA"/>
    <property type="match status" value="1"/>
</dbReference>
<dbReference type="RefSeq" id="WP_142528213.1">
    <property type="nucleotide sequence ID" value="NZ_CBCSJO010000005.1"/>
</dbReference>
<sequence length="1477" mass="167466">MYLIFDTETTGLPANYNAPVSDTNNWPRCIQIAWQLHDEMGNLVEHQDYLVKPDGFNIPYDAERIHGISTELAMEQGIELAEVLEKFNIALSRSKFVVGQNIGFDVNIMGSEFYRMGVDSPMAQMPVLDTCTEVTADLLKIPGGRGGRFKLPTLTELHSYLFGVPFAEAHNATADVEATTRCFLQLVKMEVFSPQQLQQDQDYFREFKTHNPAVIQGAGLKHFNLKAASDEIRKRQEKAEGSGISRQELKDNKEELKQATFVHLHNHTQFSVLQSTINIPGLIAAAAADKMPAVAMTDHANMMGAFHFVNQVLNHNKGVEARNKAAEEQGEVAPEKILTPIVGCEFFVCDNHLDKSRKDNGYQIVLLAKNKRGYHHLAKMSSIAYTKGFYYVPRIDRAVIEQYKEDIIVLSGNLYGEISSKLLNMGENQAEEALLWWKAQFADDFYMEIMRHNQDDENVVNKTLVALARKHEVKLVATNNTYYINKKDANAHDILLCVKDAEKQATPIGRGRGYRYGLPNQEYYFKSGEEMKALFADLPEAILNIQEVVDKIEIYKLAREVLLPKFDIPAEFLVTEDEEDGGKRGENKFLRHLTYVGAKKRYGEITPEIEERLDFELQTIEKTGYPGYFLIVQDFIREARNLDVSVGPGRGSAAGSVVAYCLWITNIDPIKYDLLFERFLNPDRVSMPDIDIDFDDEGRGRVMNYVITKYGANQVAQIITYGTMAAKSSVKDTARVLDLPLFEADKIAKLIPNLKLAKIFNLDEKALKGVLRADEYEKVVELKDIAESKTLSAETIQQARILEGSLRNTGIHACGVIITPDDITNYVPVAMAKDSDLYVTQFDNSVVESAGLLKMDFLGLKTLTLIKDTVKLVRMRTGIQLDPDEFPIDDVKTYELFQRGETIGIFQYESTGMQKYMKELKPTVFGDLIAMNALYRPGPLEYIPSFVRRKNGEEEIKYDLDACEEYLKETYGITVYQEQVMLLSQKLAGFTKGEADVLRKAMGKKQKDVLDKMKPKFVAQAAEKGHLPATLEKIWKDWEAFASYAFNKSHSTCYAWIAYQTAYLKAHYPAEYMAAVLTNNMSDIKQVAFFMEECKQMGVQVLGPDVNESILKFSVNVNGEVRFGLSGIKGVGEKAVESIIEERTKAGKYVSVYDFAKRSNTRTVNKKAYESFVYSGAFDSFGYHRAQYFFVPINDKMNGIEKLIKFSNDFQNSESTSQSSLFGGTVADMINEPTLPVANEWSLIDRLKYEKDAIGIFLSGHPLDNYKLELKEFCQHSVRHLSLVNKIRMGDTNEEVLAEFASLKNRELVVGGLVVVSAQRMTKTGKPFGTIVFEDYNDSCELALFGDDFVKFKQFMTDGYFLRIRGQVGERFRKEGDWEFKITAIELLSELRDKFAKCITIQIPIQRINDEIIAQIYSIIEDNQANTEQQNCKLNFTVYDHEKNISLELPSKSLKINPNNEFLESLTELHVVNYKLN</sequence>
<feature type="domain" description="Polymerase/histidinol phosphatase N-terminal" evidence="9">
    <location>
        <begin position="262"/>
        <end position="350"/>
    </location>
</feature>
<evidence type="ECO:0000313" key="11">
    <source>
        <dbReference type="Proteomes" id="UP000320300"/>
    </source>
</evidence>
<evidence type="ECO:0000259" key="9">
    <source>
        <dbReference type="SMART" id="SM00481"/>
    </source>
</evidence>
<evidence type="ECO:0000313" key="10">
    <source>
        <dbReference type="EMBL" id="SMO67672.1"/>
    </source>
</evidence>
<dbReference type="InterPro" id="IPR004805">
    <property type="entry name" value="DnaE2/DnaE/PolC"/>
</dbReference>
<keyword evidence="3" id="KW-0808">Transferase</keyword>
<dbReference type="InterPro" id="IPR036397">
    <property type="entry name" value="RNaseH_sf"/>
</dbReference>
<dbReference type="CDD" id="cd04485">
    <property type="entry name" value="DnaE_OBF"/>
    <property type="match status" value="1"/>
</dbReference>
<evidence type="ECO:0000259" key="8">
    <source>
        <dbReference type="SMART" id="SM00479"/>
    </source>
</evidence>
<dbReference type="GO" id="GO:0008408">
    <property type="term" value="F:3'-5' exonuclease activity"/>
    <property type="evidence" value="ECO:0007669"/>
    <property type="project" value="InterPro"/>
</dbReference>
<dbReference type="InterPro" id="IPR003141">
    <property type="entry name" value="Pol/His_phosphatase_N"/>
</dbReference>
<dbReference type="InterPro" id="IPR004013">
    <property type="entry name" value="PHP_dom"/>
</dbReference>
<comment type="catalytic activity">
    <reaction evidence="7">
        <text>DNA(n) + a 2'-deoxyribonucleoside 5'-triphosphate = DNA(n+1) + diphosphate</text>
        <dbReference type="Rhea" id="RHEA:22508"/>
        <dbReference type="Rhea" id="RHEA-COMP:17339"/>
        <dbReference type="Rhea" id="RHEA-COMP:17340"/>
        <dbReference type="ChEBI" id="CHEBI:33019"/>
        <dbReference type="ChEBI" id="CHEBI:61560"/>
        <dbReference type="ChEBI" id="CHEBI:173112"/>
        <dbReference type="EC" id="2.7.7.7"/>
    </reaction>
</comment>
<keyword evidence="6" id="KW-0239">DNA-directed DNA polymerase</keyword>
<dbReference type="EC" id="2.7.7.7" evidence="1"/>
<dbReference type="Pfam" id="PF14579">
    <property type="entry name" value="HHH_6"/>
    <property type="match status" value="1"/>
</dbReference>
<dbReference type="Proteomes" id="UP000320300">
    <property type="component" value="Unassembled WGS sequence"/>
</dbReference>
<dbReference type="NCBIfam" id="TIGR00594">
    <property type="entry name" value="polc"/>
    <property type="match status" value="1"/>
</dbReference>
<evidence type="ECO:0000256" key="5">
    <source>
        <dbReference type="ARBA" id="ARBA00022705"/>
    </source>
</evidence>
<organism evidence="10 11">
    <name type="scientific">Pedobacter westerhofensis</name>
    <dbReference type="NCBI Taxonomy" id="425512"/>
    <lineage>
        <taxon>Bacteria</taxon>
        <taxon>Pseudomonadati</taxon>
        <taxon>Bacteroidota</taxon>
        <taxon>Sphingobacteriia</taxon>
        <taxon>Sphingobacteriales</taxon>
        <taxon>Sphingobacteriaceae</taxon>
        <taxon>Pedobacter</taxon>
    </lineage>
</organism>
<dbReference type="Pfam" id="PF02811">
    <property type="entry name" value="PHP"/>
    <property type="match status" value="1"/>
</dbReference>
<dbReference type="GO" id="GO:0006260">
    <property type="term" value="P:DNA replication"/>
    <property type="evidence" value="ECO:0007669"/>
    <property type="project" value="UniProtKB-KW"/>
</dbReference>
<keyword evidence="5" id="KW-0235">DNA replication</keyword>
<dbReference type="NCBIfam" id="NF004226">
    <property type="entry name" value="PRK05673.1"/>
    <property type="match status" value="1"/>
</dbReference>
<evidence type="ECO:0000256" key="7">
    <source>
        <dbReference type="ARBA" id="ARBA00049244"/>
    </source>
</evidence>
<gene>
    <name evidence="10" type="ORF">SAMN06265348_10565</name>
</gene>
<feature type="domain" description="Exonuclease" evidence="8">
    <location>
        <begin position="1"/>
        <end position="192"/>
    </location>
</feature>
<evidence type="ECO:0000256" key="1">
    <source>
        <dbReference type="ARBA" id="ARBA00012417"/>
    </source>
</evidence>
<dbReference type="SMART" id="SM00481">
    <property type="entry name" value="POLIIIAc"/>
    <property type="match status" value="1"/>
</dbReference>
<dbReference type="Gene3D" id="1.10.150.870">
    <property type="match status" value="1"/>
</dbReference>
<dbReference type="InterPro" id="IPR012337">
    <property type="entry name" value="RNaseH-like_sf"/>
</dbReference>
<dbReference type="GO" id="GO:0003676">
    <property type="term" value="F:nucleic acid binding"/>
    <property type="evidence" value="ECO:0007669"/>
    <property type="project" value="InterPro"/>
</dbReference>
<dbReference type="InterPro" id="IPR013520">
    <property type="entry name" value="Ribonucl_H"/>
</dbReference>
<dbReference type="Pfam" id="PF17657">
    <property type="entry name" value="DNA_pol3_finger"/>
    <property type="match status" value="1"/>
</dbReference>
<reference evidence="10 11" key="1">
    <citation type="submission" date="2017-05" db="EMBL/GenBank/DDBJ databases">
        <authorList>
            <person name="Varghese N."/>
            <person name="Submissions S."/>
        </authorList>
    </citation>
    <scope>NUCLEOTIDE SEQUENCE [LARGE SCALE GENOMIC DNA]</scope>
    <source>
        <strain evidence="10 11">DSM 19036</strain>
    </source>
</reference>
<dbReference type="Gene3D" id="3.30.420.10">
    <property type="entry name" value="Ribonuclease H-like superfamily/Ribonuclease H"/>
    <property type="match status" value="1"/>
</dbReference>
<evidence type="ECO:0000256" key="2">
    <source>
        <dbReference type="ARBA" id="ARBA00019114"/>
    </source>
</evidence>
<dbReference type="CDD" id="cd06127">
    <property type="entry name" value="DEDDh"/>
    <property type="match status" value="1"/>
</dbReference>
<dbReference type="EMBL" id="FXTN01000005">
    <property type="protein sequence ID" value="SMO67672.1"/>
    <property type="molecule type" value="Genomic_DNA"/>
</dbReference>
<dbReference type="Pfam" id="PF07733">
    <property type="entry name" value="DNA_pol3_alpha"/>
    <property type="match status" value="1"/>
</dbReference>
<dbReference type="InterPro" id="IPR011708">
    <property type="entry name" value="DNA_pol3_alpha_NTPase_dom"/>
</dbReference>
<dbReference type="SMART" id="SM00479">
    <property type="entry name" value="EXOIII"/>
    <property type="match status" value="1"/>
</dbReference>